<dbReference type="RefSeq" id="WP_114509469.1">
    <property type="nucleotide sequence ID" value="NZ_QPMK01000002.1"/>
</dbReference>
<protein>
    <recommendedName>
        <fullName evidence="1">DUF6473 domain-containing protein</fullName>
    </recommendedName>
</protein>
<name>A0A369TU36_9RHOB</name>
<dbReference type="Proteomes" id="UP000253977">
    <property type="component" value="Unassembled WGS sequence"/>
</dbReference>
<organism evidence="2 3">
    <name type="scientific">Thalassococcus profundi</name>
    <dbReference type="NCBI Taxonomy" id="2282382"/>
    <lineage>
        <taxon>Bacteria</taxon>
        <taxon>Pseudomonadati</taxon>
        <taxon>Pseudomonadota</taxon>
        <taxon>Alphaproteobacteria</taxon>
        <taxon>Rhodobacterales</taxon>
        <taxon>Roseobacteraceae</taxon>
        <taxon>Thalassococcus</taxon>
    </lineage>
</organism>
<accession>A0A369TU36</accession>
<dbReference type="Pfam" id="PF20078">
    <property type="entry name" value="DUF6473"/>
    <property type="match status" value="1"/>
</dbReference>
<dbReference type="EMBL" id="QPMK01000002">
    <property type="protein sequence ID" value="RDD67657.1"/>
    <property type="molecule type" value="Genomic_DNA"/>
</dbReference>
<feature type="domain" description="DUF6473" evidence="1">
    <location>
        <begin position="1"/>
        <end position="273"/>
    </location>
</feature>
<dbReference type="InterPro" id="IPR045524">
    <property type="entry name" value="DUF6473"/>
</dbReference>
<keyword evidence="3" id="KW-1185">Reference proteome</keyword>
<proteinExistence type="predicted"/>
<reference evidence="2 3" key="1">
    <citation type="submission" date="2018-07" db="EMBL/GenBank/DDBJ databases">
        <title>Thalassococcus profundi sp. nov., a marine bacterium isolated from deep seawater of Okinawa Trough.</title>
        <authorList>
            <person name="Yu M."/>
        </authorList>
    </citation>
    <scope>NUCLEOTIDE SEQUENCE [LARGE SCALE GENOMIC DNA]</scope>
    <source>
        <strain evidence="2 3">WRAS1</strain>
    </source>
</reference>
<comment type="caution">
    <text evidence="2">The sequence shown here is derived from an EMBL/GenBank/DDBJ whole genome shotgun (WGS) entry which is preliminary data.</text>
</comment>
<dbReference type="AlphaFoldDB" id="A0A369TU36"/>
<gene>
    <name evidence="2" type="ORF">DU478_03105</name>
</gene>
<sequence length="278" mass="30824">MTYVGKGGDALEYYPCRYGLSRVQFRGPRRRLQGDYIAFLGGTDTYGRFIEEPFPALTEQGLSVPCVNFGSPNAGLDLYLNDPTIMQAAEGAAATVIQVMGAQNMSNRYYAVHPRRNDRFLRASRTLQAIYPEVDFTEFHFTRHMLTRLRDLSEDRFGLMVAELRAAWTARMKLLVGALRGPIVLLWFADQPPPDTDATDVTGDPLFITAAMVEVLRPRVAGVVIVCPSEEARAEGTQGMIYDEFDASAAQGMIGPRTHQEAAAALCPVLQDMLSRHL</sequence>
<dbReference type="OrthoDB" id="7838347at2"/>
<evidence type="ECO:0000313" key="2">
    <source>
        <dbReference type="EMBL" id="RDD67657.1"/>
    </source>
</evidence>
<evidence type="ECO:0000259" key="1">
    <source>
        <dbReference type="Pfam" id="PF20078"/>
    </source>
</evidence>
<evidence type="ECO:0000313" key="3">
    <source>
        <dbReference type="Proteomes" id="UP000253977"/>
    </source>
</evidence>